<dbReference type="GO" id="GO:0004510">
    <property type="term" value="F:tryptophan 5-monooxygenase activity"/>
    <property type="evidence" value="ECO:0007669"/>
    <property type="project" value="TreeGrafter"/>
</dbReference>
<dbReference type="Gene3D" id="1.10.800.10">
    <property type="entry name" value="Aromatic amino acid hydroxylase"/>
    <property type="match status" value="1"/>
</dbReference>
<dbReference type="PANTHER" id="PTHR11473:SF16">
    <property type="entry name" value="TRYPTOPHAN 5-HYDROXYLASE 2"/>
    <property type="match status" value="1"/>
</dbReference>
<comment type="similarity">
    <text evidence="2">Belongs to the biopterin-dependent aromatic amino acid hydroxylase family.</text>
</comment>
<keyword evidence="5 7" id="KW-0408">Iron</keyword>
<dbReference type="InterPro" id="IPR018301">
    <property type="entry name" value="ArAA_hydroxylase_Fe/CU_BS"/>
</dbReference>
<dbReference type="EMBL" id="MT657943">
    <property type="protein sequence ID" value="QNG40902.1"/>
    <property type="molecule type" value="mRNA"/>
</dbReference>
<accession>A0A7G7LK85</accession>
<evidence type="ECO:0000256" key="3">
    <source>
        <dbReference type="ARBA" id="ARBA00022723"/>
    </source>
</evidence>
<dbReference type="PROSITE" id="PS51410">
    <property type="entry name" value="BH4_AAA_HYDROXYL_2"/>
    <property type="match status" value="1"/>
</dbReference>
<dbReference type="GO" id="GO:0009072">
    <property type="term" value="P:aromatic amino acid metabolic process"/>
    <property type="evidence" value="ECO:0007669"/>
    <property type="project" value="InterPro"/>
</dbReference>
<dbReference type="GO" id="GO:0005506">
    <property type="term" value="F:iron ion binding"/>
    <property type="evidence" value="ECO:0007669"/>
    <property type="project" value="InterPro"/>
</dbReference>
<organism evidence="9">
    <name type="scientific">Hofstenia miamia</name>
    <name type="common">Three-banded panther worm</name>
    <dbReference type="NCBI Taxonomy" id="442651"/>
    <lineage>
        <taxon>Eukaryota</taxon>
        <taxon>Metazoa</taxon>
        <taxon>Xenacoelomorpha</taxon>
        <taxon>Acoelomorpha</taxon>
        <taxon>Acoela</taxon>
        <taxon>Hofsteniidae</taxon>
        <taxon>Hofstenia</taxon>
    </lineage>
</organism>
<dbReference type="InterPro" id="IPR001273">
    <property type="entry name" value="ArAA_hydroxylase"/>
</dbReference>
<evidence type="ECO:0000256" key="5">
    <source>
        <dbReference type="ARBA" id="ARBA00023004"/>
    </source>
</evidence>
<feature type="binding site" evidence="7">
    <location>
        <position position="242"/>
    </location>
    <ligand>
        <name>Fe cation</name>
        <dbReference type="ChEBI" id="CHEBI:24875"/>
    </ligand>
</feature>
<dbReference type="Pfam" id="PF00351">
    <property type="entry name" value="Biopterin_H"/>
    <property type="match status" value="1"/>
</dbReference>
<evidence type="ECO:0000256" key="4">
    <source>
        <dbReference type="ARBA" id="ARBA00023002"/>
    </source>
</evidence>
<dbReference type="AlphaFoldDB" id="A0A7G7LK85"/>
<proteinExistence type="evidence at transcript level"/>
<sequence>MQSNYTNISEKIFFQSMNKMDQSYLIETLSEAADIVKEITNAKGATIAASNQGKGSMLPSSAELWNNENNNGYEYVWFPSKISELDKVADRIIEVEDVIEDDRPGYTYPEYQKRRAMFTKIALNYKQGNPIPLIDYLDTEIATWRIVYTTLQNLYEKYACKEYLTNFQLLIKYCGYSPDNIPQLQHISQFLRERSGFTLRPVAGYMSPRDFLSGLAFRVFNCTQYIRHPSKPFYTVEPDCIHELLGHMPLLADRSFAEFSQEIGLASMGASDEEVQKLANLYFFTVEFGLCRQNGIIKAYGAGLFGSAKEFEHAMTTPERHREFDLEQIMEMECKVTSYQDFYYITNSFTEAIKKLRDFATGMKRPFSVRYDPYTQSVLTVRNKQDIETYAKELKSNFDNFMSCLRNIDMATKSINNQHDDK</sequence>
<feature type="binding site" evidence="7">
    <location>
        <position position="247"/>
    </location>
    <ligand>
        <name>Fe cation</name>
        <dbReference type="ChEBI" id="CHEBI:24875"/>
    </ligand>
</feature>
<feature type="domain" description="Biopterin-dependent aromatic amino acid hydroxylase family profile" evidence="8">
    <location>
        <begin position="63"/>
        <end position="409"/>
    </location>
</feature>
<evidence type="ECO:0000313" key="9">
    <source>
        <dbReference type="EMBL" id="QNG40902.1"/>
    </source>
</evidence>
<keyword evidence="6" id="KW-0503">Monooxygenase</keyword>
<feature type="binding site" evidence="7">
    <location>
        <position position="287"/>
    </location>
    <ligand>
        <name>Fe cation</name>
        <dbReference type="ChEBI" id="CHEBI:24875"/>
    </ligand>
</feature>
<evidence type="ECO:0000256" key="1">
    <source>
        <dbReference type="ARBA" id="ARBA00001954"/>
    </source>
</evidence>
<keyword evidence="4" id="KW-0560">Oxidoreductase</keyword>
<dbReference type="PANTHER" id="PTHR11473">
    <property type="entry name" value="AROMATIC AMINO ACID HYDROXYLASE"/>
    <property type="match status" value="1"/>
</dbReference>
<name>A0A7G7LK85_HOFMI</name>
<dbReference type="InterPro" id="IPR036329">
    <property type="entry name" value="Aro-AA_hydroxylase_C_sf"/>
</dbReference>
<dbReference type="InterPro" id="IPR019774">
    <property type="entry name" value="Aromatic-AA_hydroxylase_C"/>
</dbReference>
<dbReference type="PRINTS" id="PR00372">
    <property type="entry name" value="FYWHYDRXLASE"/>
</dbReference>
<dbReference type="InterPro" id="IPR036951">
    <property type="entry name" value="ArAA_hydroxylase_sf"/>
</dbReference>
<comment type="cofactor">
    <cofactor evidence="1 7">
        <name>Fe(2+)</name>
        <dbReference type="ChEBI" id="CHEBI:29033"/>
    </cofactor>
</comment>
<evidence type="ECO:0000256" key="2">
    <source>
        <dbReference type="ARBA" id="ARBA00009712"/>
    </source>
</evidence>
<protein>
    <submittedName>
        <fullName evidence="9">Tryptophan hydroxylase 2</fullName>
    </submittedName>
</protein>
<dbReference type="GO" id="GO:0043005">
    <property type="term" value="C:neuron projection"/>
    <property type="evidence" value="ECO:0007669"/>
    <property type="project" value="TreeGrafter"/>
</dbReference>
<evidence type="ECO:0000259" key="8">
    <source>
        <dbReference type="PROSITE" id="PS51410"/>
    </source>
</evidence>
<keyword evidence="3 7" id="KW-0479">Metal-binding</keyword>
<dbReference type="SUPFAM" id="SSF56534">
    <property type="entry name" value="Aromatic aminoacid monoxygenases, catalytic and oligomerization domains"/>
    <property type="match status" value="1"/>
</dbReference>
<gene>
    <name evidence="9" type="primary">tph-2</name>
</gene>
<evidence type="ECO:0000256" key="6">
    <source>
        <dbReference type="ARBA" id="ARBA00023033"/>
    </source>
</evidence>
<dbReference type="PROSITE" id="PS00367">
    <property type="entry name" value="BH4_AAA_HYDROXYL_1"/>
    <property type="match status" value="1"/>
</dbReference>
<reference evidence="9" key="1">
    <citation type="journal article" date="2020" name="Proc. R. Soc. B">
        <title>Neural architecture and regeneration in the acoel Hofstenia miamia.</title>
        <authorList>
            <person name="Hulett R.E."/>
            <person name="Potter D."/>
            <person name="Srivastava M."/>
        </authorList>
    </citation>
    <scope>NUCLEOTIDE SEQUENCE</scope>
</reference>
<evidence type="ECO:0000256" key="7">
    <source>
        <dbReference type="PIRSR" id="PIRSR601273-2"/>
    </source>
</evidence>